<dbReference type="Gramene" id="KQJ96455">
    <property type="protein sequence ID" value="KQJ96455"/>
    <property type="gene ID" value="BRADI_3g23195v3"/>
</dbReference>
<keyword evidence="3" id="KW-1185">Reference proteome</keyword>
<name>A0A0Q3F9G4_BRADI</name>
<sequence>MARSGGRWAKLGWGLVGVGLGREKVLAPAAAQSLALPSTLRLPPPGAPLTTPPSSLICRRPRGWQGSYTEQILQAPAKKVQRAGRGEGRLTAPESCRAVGAGGSGSGALPLAQRMTTQPQSWLASTTGAILGAHQCCFLSLKLQLIENVCQVYFFSLPPHRRVQYGSRDSPACSSILKSLIRILSKILNRRFEK</sequence>
<protein>
    <submittedName>
        <fullName evidence="1 2">Uncharacterized protein</fullName>
    </submittedName>
</protein>
<reference evidence="1" key="2">
    <citation type="submission" date="2017-06" db="EMBL/GenBank/DDBJ databases">
        <title>WGS assembly of Brachypodium distachyon.</title>
        <authorList>
            <consortium name="The International Brachypodium Initiative"/>
            <person name="Lucas S."/>
            <person name="Harmon-Smith M."/>
            <person name="Lail K."/>
            <person name="Tice H."/>
            <person name="Grimwood J."/>
            <person name="Bruce D."/>
            <person name="Barry K."/>
            <person name="Shu S."/>
            <person name="Lindquist E."/>
            <person name="Wang M."/>
            <person name="Pitluck S."/>
            <person name="Vogel J.P."/>
            <person name="Garvin D.F."/>
            <person name="Mockler T.C."/>
            <person name="Schmutz J."/>
            <person name="Rokhsar D."/>
            <person name="Bevan M.W."/>
        </authorList>
    </citation>
    <scope>NUCLEOTIDE SEQUENCE</scope>
    <source>
        <strain evidence="1">Bd21</strain>
    </source>
</reference>
<reference evidence="2" key="3">
    <citation type="submission" date="2018-08" db="UniProtKB">
        <authorList>
            <consortium name="EnsemblPlants"/>
        </authorList>
    </citation>
    <scope>IDENTIFICATION</scope>
    <source>
        <strain evidence="2">cv. Bd21</strain>
    </source>
</reference>
<dbReference type="EMBL" id="CM000882">
    <property type="protein sequence ID" value="KQJ96455.1"/>
    <property type="molecule type" value="Genomic_DNA"/>
</dbReference>
<dbReference type="AlphaFoldDB" id="A0A0Q3F9G4"/>
<gene>
    <name evidence="1" type="ORF">BRADI_3g23195v3</name>
</gene>
<dbReference type="InParanoid" id="A0A0Q3F9G4"/>
<dbReference type="EnsemblPlants" id="KQJ96455">
    <property type="protein sequence ID" value="KQJ96455"/>
    <property type="gene ID" value="BRADI_3g23195v3"/>
</dbReference>
<organism evidence="1">
    <name type="scientific">Brachypodium distachyon</name>
    <name type="common">Purple false brome</name>
    <name type="synonym">Trachynia distachya</name>
    <dbReference type="NCBI Taxonomy" id="15368"/>
    <lineage>
        <taxon>Eukaryota</taxon>
        <taxon>Viridiplantae</taxon>
        <taxon>Streptophyta</taxon>
        <taxon>Embryophyta</taxon>
        <taxon>Tracheophyta</taxon>
        <taxon>Spermatophyta</taxon>
        <taxon>Magnoliopsida</taxon>
        <taxon>Liliopsida</taxon>
        <taxon>Poales</taxon>
        <taxon>Poaceae</taxon>
        <taxon>BOP clade</taxon>
        <taxon>Pooideae</taxon>
        <taxon>Stipodae</taxon>
        <taxon>Brachypodieae</taxon>
        <taxon>Brachypodium</taxon>
    </lineage>
</organism>
<evidence type="ECO:0000313" key="1">
    <source>
        <dbReference type="EMBL" id="KQJ96455.1"/>
    </source>
</evidence>
<reference evidence="1 2" key="1">
    <citation type="journal article" date="2010" name="Nature">
        <title>Genome sequencing and analysis of the model grass Brachypodium distachyon.</title>
        <authorList>
            <consortium name="International Brachypodium Initiative"/>
        </authorList>
    </citation>
    <scope>NUCLEOTIDE SEQUENCE [LARGE SCALE GENOMIC DNA]</scope>
    <source>
        <strain evidence="1 2">Bd21</strain>
    </source>
</reference>
<evidence type="ECO:0000313" key="2">
    <source>
        <dbReference type="EnsemblPlants" id="KQJ96455"/>
    </source>
</evidence>
<dbReference type="Proteomes" id="UP000008810">
    <property type="component" value="Chromosome 3"/>
</dbReference>
<proteinExistence type="predicted"/>
<evidence type="ECO:0000313" key="3">
    <source>
        <dbReference type="Proteomes" id="UP000008810"/>
    </source>
</evidence>
<accession>A0A0Q3F9G4</accession>